<keyword evidence="1" id="KW-0732">Signal</keyword>
<protein>
    <recommendedName>
        <fullName evidence="4">DUF4377 domain-containing protein</fullName>
    </recommendedName>
</protein>
<sequence>MRPAIFMAALLAACTPASAPSAEDLAIAIGVDVGMLRHVRCERVPNDPTEFVCRYQQRAGADWTHMEAVAARNGMRWVLIDTPGKPD</sequence>
<evidence type="ECO:0008006" key="4">
    <source>
        <dbReference type="Google" id="ProtNLM"/>
    </source>
</evidence>
<evidence type="ECO:0000256" key="1">
    <source>
        <dbReference type="SAM" id="SignalP"/>
    </source>
</evidence>
<feature type="signal peptide" evidence="1">
    <location>
        <begin position="1"/>
        <end position="19"/>
    </location>
</feature>
<accession>A0A501XMU0</accession>
<dbReference type="Proteomes" id="UP000319897">
    <property type="component" value="Unassembled WGS sequence"/>
</dbReference>
<reference evidence="2 3" key="1">
    <citation type="submission" date="2019-06" db="EMBL/GenBank/DDBJ databases">
        <authorList>
            <person name="Lee I."/>
            <person name="Jang G.I."/>
            <person name="Hwang C.Y."/>
        </authorList>
    </citation>
    <scope>NUCLEOTIDE SEQUENCE [LARGE SCALE GENOMIC DNA]</scope>
    <source>
        <strain evidence="2 3">PAMC 28131</strain>
    </source>
</reference>
<dbReference type="AlphaFoldDB" id="A0A501XMU0"/>
<comment type="caution">
    <text evidence="2">The sequence shown here is derived from an EMBL/GenBank/DDBJ whole genome shotgun (WGS) entry which is preliminary data.</text>
</comment>
<organism evidence="2 3">
    <name type="scientific">Sandaracinobacter neustonicus</name>
    <dbReference type="NCBI Taxonomy" id="1715348"/>
    <lineage>
        <taxon>Bacteria</taxon>
        <taxon>Pseudomonadati</taxon>
        <taxon>Pseudomonadota</taxon>
        <taxon>Alphaproteobacteria</taxon>
        <taxon>Sphingomonadales</taxon>
        <taxon>Sphingosinicellaceae</taxon>
        <taxon>Sandaracinobacter</taxon>
    </lineage>
</organism>
<proteinExistence type="predicted"/>
<evidence type="ECO:0000313" key="3">
    <source>
        <dbReference type="Proteomes" id="UP000319897"/>
    </source>
</evidence>
<dbReference type="EMBL" id="VFSU01000021">
    <property type="protein sequence ID" value="TPE61755.1"/>
    <property type="molecule type" value="Genomic_DNA"/>
</dbReference>
<gene>
    <name evidence="2" type="ORF">FJQ54_07585</name>
</gene>
<keyword evidence="3" id="KW-1185">Reference proteome</keyword>
<evidence type="ECO:0000313" key="2">
    <source>
        <dbReference type="EMBL" id="TPE61755.1"/>
    </source>
</evidence>
<feature type="chain" id="PRO_5021489224" description="DUF4377 domain-containing protein" evidence="1">
    <location>
        <begin position="20"/>
        <end position="87"/>
    </location>
</feature>
<dbReference type="OrthoDB" id="7597355at2"/>
<name>A0A501XMU0_9SPHN</name>